<dbReference type="GO" id="GO:0045202">
    <property type="term" value="C:synapse"/>
    <property type="evidence" value="ECO:0007669"/>
    <property type="project" value="TreeGrafter"/>
</dbReference>
<dbReference type="GO" id="GO:0007187">
    <property type="term" value="P:G protein-coupled receptor signaling pathway, coupled to cyclic nucleotide second messenger"/>
    <property type="evidence" value="ECO:0007669"/>
    <property type="project" value="TreeGrafter"/>
</dbReference>
<feature type="domain" description="G-protein coupled receptors family 1 profile" evidence="10">
    <location>
        <begin position="31"/>
        <end position="222"/>
    </location>
</feature>
<dbReference type="PRINTS" id="PR00237">
    <property type="entry name" value="GPCRRHODOPSN"/>
</dbReference>
<accession>G7Y7U0</accession>
<dbReference type="PROSITE" id="PS00237">
    <property type="entry name" value="G_PROTEIN_RECEP_F1_1"/>
    <property type="match status" value="1"/>
</dbReference>
<evidence type="ECO:0000256" key="6">
    <source>
        <dbReference type="ARBA" id="ARBA00023136"/>
    </source>
</evidence>
<dbReference type="PROSITE" id="PS50262">
    <property type="entry name" value="G_PROTEIN_RECEP_F1_2"/>
    <property type="match status" value="1"/>
</dbReference>
<name>G7Y7U0_CLOSI</name>
<dbReference type="GO" id="GO:0030425">
    <property type="term" value="C:dendrite"/>
    <property type="evidence" value="ECO:0007669"/>
    <property type="project" value="TreeGrafter"/>
</dbReference>
<comment type="subcellular location">
    <subcellularLocation>
        <location evidence="1">Cell membrane</location>
        <topology evidence="1">Multi-pass membrane protein</topology>
    </subcellularLocation>
</comment>
<evidence type="ECO:0000256" key="9">
    <source>
        <dbReference type="RuleBase" id="RU000688"/>
    </source>
</evidence>
<reference evidence="11" key="1">
    <citation type="journal article" date="2011" name="Genome Biol.">
        <title>The draft genome of the carcinogenic human liver fluke Clonorchis sinensis.</title>
        <authorList>
            <person name="Wang X."/>
            <person name="Chen W."/>
            <person name="Huang Y."/>
            <person name="Sun J."/>
            <person name="Men J."/>
            <person name="Liu H."/>
            <person name="Luo F."/>
            <person name="Guo L."/>
            <person name="Lv X."/>
            <person name="Deng C."/>
            <person name="Zhou C."/>
            <person name="Fan Y."/>
            <person name="Li X."/>
            <person name="Huang L."/>
            <person name="Hu Y."/>
            <person name="Liang C."/>
            <person name="Hu X."/>
            <person name="Xu J."/>
            <person name="Yu X."/>
        </authorList>
    </citation>
    <scope>NUCLEOTIDE SEQUENCE [LARGE SCALE GENOMIC DNA]</scope>
    <source>
        <strain evidence="11">Henan</strain>
    </source>
</reference>
<dbReference type="InParanoid" id="G7Y7U0"/>
<evidence type="ECO:0000259" key="10">
    <source>
        <dbReference type="PROSITE" id="PS50262"/>
    </source>
</evidence>
<evidence type="ECO:0000256" key="4">
    <source>
        <dbReference type="ARBA" id="ARBA00022989"/>
    </source>
</evidence>
<dbReference type="GO" id="GO:0005886">
    <property type="term" value="C:plasma membrane"/>
    <property type="evidence" value="ECO:0007669"/>
    <property type="project" value="UniProtKB-SubCell"/>
</dbReference>
<keyword evidence="8 9" id="KW-0807">Transducer</keyword>
<evidence type="ECO:0000256" key="8">
    <source>
        <dbReference type="ARBA" id="ARBA00023224"/>
    </source>
</evidence>
<keyword evidence="6" id="KW-0472">Membrane</keyword>
<sequence length="404" mass="44914">MNETDISDFPPYAKAIVGLLASCVSTATLGGNIVVLIAFFVESSLRIPSNYFIASLAVTDVLIGLFSMNLFITYQLLGYWPLGQWVCDIWLSLDFSACLTSQYTVFLITVDRYCSVRIPASYRNWRTLVKVRWMICVSWLFPAGLFTPVIMGWKQITSEPPRAEGKCDVSFTYYPIFNTTLIIGYFWTTLIVMCSLYVGIYQVARRLERKSQGTSEKLAALFKSFGAELTGAENQNEDNTEHATQPSKIGIASSAGINDSGFKESPEDIFNTSGDLQCMELNRTDPTVNTMNAATPSEVNFDNDSMDPGNVGIAKKVLSAIKTTWSQANSPDYNDIKHSDCAKITVHLIMRRIMSSLITLSFIAPVTHSKILSLQKPGQIGSLIRHRMSKSSSGHTRFSRYCDS</sequence>
<keyword evidence="5 9" id="KW-0297">G-protein coupled receptor</keyword>
<evidence type="ECO:0000256" key="2">
    <source>
        <dbReference type="ARBA" id="ARBA00022475"/>
    </source>
</evidence>
<keyword evidence="12" id="KW-1185">Reference proteome</keyword>
<evidence type="ECO:0000256" key="7">
    <source>
        <dbReference type="ARBA" id="ARBA00023170"/>
    </source>
</evidence>
<reference key="2">
    <citation type="submission" date="2011-10" db="EMBL/GenBank/DDBJ databases">
        <title>The genome and transcriptome sequence of Clonorchis sinensis provide insights into the carcinogenic liver fluke.</title>
        <authorList>
            <person name="Wang X."/>
            <person name="Huang Y."/>
            <person name="Chen W."/>
            <person name="Liu H."/>
            <person name="Guo L."/>
            <person name="Chen Y."/>
            <person name="Luo F."/>
            <person name="Zhou W."/>
            <person name="Sun J."/>
            <person name="Mao Q."/>
            <person name="Liang P."/>
            <person name="Zhou C."/>
            <person name="Tian Y."/>
            <person name="Men J."/>
            <person name="Lv X."/>
            <person name="Huang L."/>
            <person name="Zhou J."/>
            <person name="Hu Y."/>
            <person name="Li R."/>
            <person name="Zhang F."/>
            <person name="Lei H."/>
            <person name="Li X."/>
            <person name="Hu X."/>
            <person name="Liang C."/>
            <person name="Xu J."/>
            <person name="Wu Z."/>
            <person name="Yu X."/>
        </authorList>
    </citation>
    <scope>NUCLEOTIDE SEQUENCE</scope>
    <source>
        <strain>Henan</strain>
    </source>
</reference>
<gene>
    <name evidence="11" type="ORF">CLF_102392</name>
</gene>
<organism evidence="11 12">
    <name type="scientific">Clonorchis sinensis</name>
    <name type="common">Chinese liver fluke</name>
    <dbReference type="NCBI Taxonomy" id="79923"/>
    <lineage>
        <taxon>Eukaryota</taxon>
        <taxon>Metazoa</taxon>
        <taxon>Spiralia</taxon>
        <taxon>Lophotrochozoa</taxon>
        <taxon>Platyhelminthes</taxon>
        <taxon>Trematoda</taxon>
        <taxon>Digenea</taxon>
        <taxon>Opisthorchiida</taxon>
        <taxon>Opisthorchiata</taxon>
        <taxon>Opisthorchiidae</taxon>
        <taxon>Clonorchis</taxon>
    </lineage>
</organism>
<dbReference type="EMBL" id="DF142925">
    <property type="protein sequence ID" value="GAA49025.1"/>
    <property type="molecule type" value="Genomic_DNA"/>
</dbReference>
<evidence type="ECO:0000313" key="12">
    <source>
        <dbReference type="Proteomes" id="UP000008909"/>
    </source>
</evidence>
<evidence type="ECO:0000313" key="11">
    <source>
        <dbReference type="EMBL" id="GAA49025.1"/>
    </source>
</evidence>
<evidence type="ECO:0000256" key="5">
    <source>
        <dbReference type="ARBA" id="ARBA00023040"/>
    </source>
</evidence>
<dbReference type="GO" id="GO:0004993">
    <property type="term" value="F:G protein-coupled serotonin receptor activity"/>
    <property type="evidence" value="ECO:0007669"/>
    <property type="project" value="TreeGrafter"/>
</dbReference>
<comment type="similarity">
    <text evidence="9">Belongs to the G-protein coupled receptor 1 family.</text>
</comment>
<dbReference type="SUPFAM" id="SSF81321">
    <property type="entry name" value="Family A G protein-coupled receptor-like"/>
    <property type="match status" value="1"/>
</dbReference>
<dbReference type="AlphaFoldDB" id="G7Y7U0"/>
<dbReference type="InterPro" id="IPR017452">
    <property type="entry name" value="GPCR_Rhodpsn_7TM"/>
</dbReference>
<protein>
    <submittedName>
        <fullName evidence="11">Muscarinic acetylcholine receptor</fullName>
    </submittedName>
</protein>
<dbReference type="Proteomes" id="UP000008909">
    <property type="component" value="Unassembled WGS sequence"/>
</dbReference>
<keyword evidence="4" id="KW-1133">Transmembrane helix</keyword>
<dbReference type="InterPro" id="IPR000276">
    <property type="entry name" value="GPCR_Rhodpsn"/>
</dbReference>
<dbReference type="Gene3D" id="1.20.1070.10">
    <property type="entry name" value="Rhodopsin 7-helix transmembrane proteins"/>
    <property type="match status" value="1"/>
</dbReference>
<dbReference type="GO" id="GO:0007197">
    <property type="term" value="P:adenylate cyclase-inhibiting G protein-coupled acetylcholine receptor signaling pathway"/>
    <property type="evidence" value="ECO:0007669"/>
    <property type="project" value="TreeGrafter"/>
</dbReference>
<evidence type="ECO:0000256" key="3">
    <source>
        <dbReference type="ARBA" id="ARBA00022692"/>
    </source>
</evidence>
<keyword evidence="3 9" id="KW-0812">Transmembrane</keyword>
<dbReference type="Pfam" id="PF00001">
    <property type="entry name" value="7tm_1"/>
    <property type="match status" value="1"/>
</dbReference>
<dbReference type="PANTHER" id="PTHR24247:SF191">
    <property type="entry name" value="MUSCARINIC ACETYLCHOLINE RECEPTOR, B-TYPE, ISOFORM A"/>
    <property type="match status" value="1"/>
</dbReference>
<keyword evidence="2" id="KW-1003">Cell membrane</keyword>
<dbReference type="PANTHER" id="PTHR24247">
    <property type="entry name" value="5-HYDROXYTRYPTAMINE RECEPTOR"/>
    <property type="match status" value="1"/>
</dbReference>
<dbReference type="GO" id="GO:0016907">
    <property type="term" value="F:G protein-coupled acetylcholine receptor activity"/>
    <property type="evidence" value="ECO:0007669"/>
    <property type="project" value="TreeGrafter"/>
</dbReference>
<keyword evidence="7 9" id="KW-0675">Receptor</keyword>
<dbReference type="STRING" id="79923.G7Y7U0"/>
<evidence type="ECO:0000256" key="1">
    <source>
        <dbReference type="ARBA" id="ARBA00004651"/>
    </source>
</evidence>
<proteinExistence type="inferred from homology"/>